<dbReference type="SMART" id="SM01390">
    <property type="entry name" value="Ribosomal_S4"/>
    <property type="match status" value="1"/>
</dbReference>
<dbReference type="OrthoDB" id="286962at2759"/>
<reference evidence="10 11" key="1">
    <citation type="submission" date="2014-06" db="EMBL/GenBank/DDBJ databases">
        <authorList>
            <person name="Swart Estienne"/>
        </authorList>
    </citation>
    <scope>NUCLEOTIDE SEQUENCE [LARGE SCALE GENOMIC DNA]</scope>
    <source>
        <strain evidence="10 11">130c</strain>
    </source>
</reference>
<dbReference type="SUPFAM" id="SSF55174">
    <property type="entry name" value="Alpha-L RNA-binding motif"/>
    <property type="match status" value="1"/>
</dbReference>
<keyword evidence="5" id="KW-0687">Ribonucleoprotein</keyword>
<dbReference type="Pfam" id="PF01479">
    <property type="entry name" value="S4"/>
    <property type="match status" value="1"/>
</dbReference>
<evidence type="ECO:0000313" key="11">
    <source>
        <dbReference type="Proteomes" id="UP000039865"/>
    </source>
</evidence>
<dbReference type="NCBIfam" id="TIGR01018">
    <property type="entry name" value="uS4_arch"/>
    <property type="match status" value="1"/>
</dbReference>
<evidence type="ECO:0000256" key="4">
    <source>
        <dbReference type="ARBA" id="ARBA00022980"/>
    </source>
</evidence>
<dbReference type="GO" id="GO:0019843">
    <property type="term" value="F:rRNA binding"/>
    <property type="evidence" value="ECO:0007669"/>
    <property type="project" value="UniProtKB-KW"/>
</dbReference>
<dbReference type="InterPro" id="IPR002942">
    <property type="entry name" value="S4_RNA-bd"/>
</dbReference>
<feature type="domain" description="Small ribosomal subunit protein uS4 N-terminal" evidence="9">
    <location>
        <begin position="4"/>
        <end position="106"/>
    </location>
</feature>
<feature type="region of interest" description="Disordered" evidence="7">
    <location>
        <begin position="169"/>
        <end position="188"/>
    </location>
</feature>
<evidence type="ECO:0000256" key="3">
    <source>
        <dbReference type="ARBA" id="ARBA00022884"/>
    </source>
</evidence>
<evidence type="ECO:0000256" key="5">
    <source>
        <dbReference type="ARBA" id="ARBA00023274"/>
    </source>
</evidence>
<dbReference type="FunCoup" id="A0A078BA30">
    <property type="interactions" value="386"/>
</dbReference>
<dbReference type="PROSITE" id="PS50889">
    <property type="entry name" value="S4"/>
    <property type="match status" value="1"/>
</dbReference>
<feature type="compositionally biased region" description="Basic residues" evidence="7">
    <location>
        <begin position="169"/>
        <end position="178"/>
    </location>
</feature>
<feature type="domain" description="RNA-binding S4" evidence="8">
    <location>
        <begin position="107"/>
        <end position="170"/>
    </location>
</feature>
<dbReference type="GO" id="GO:0022627">
    <property type="term" value="C:cytosolic small ribosomal subunit"/>
    <property type="evidence" value="ECO:0007669"/>
    <property type="project" value="TreeGrafter"/>
</dbReference>
<dbReference type="NCBIfam" id="NF003139">
    <property type="entry name" value="PRK04051.1"/>
    <property type="match status" value="1"/>
</dbReference>
<evidence type="ECO:0000256" key="7">
    <source>
        <dbReference type="SAM" id="MobiDB-lite"/>
    </source>
</evidence>
<dbReference type="InterPro" id="IPR022801">
    <property type="entry name" value="Ribosomal_uS4"/>
</dbReference>
<protein>
    <submittedName>
        <fullName evidence="10">40s ribosomal protein</fullName>
    </submittedName>
</protein>
<sequence>MPKKYTNYSKTAKSPKRPFEKERLTNELKVIGAYGLKNKREVWRVQFTLAKIRKAARDLLTLDEKDPRRVFEGDALIRRMVRLGVLKENERKLDYVLGLTLSQIMERRLQTLVAKRKLANSVHHARVLIRQRHIAVGKQLVNIPSYLVRVSSEQHIQLAPTSVFKTGKLGRTKTKKSRKGADAGADDE</sequence>
<dbReference type="InParanoid" id="A0A078BA30"/>
<dbReference type="PANTHER" id="PTHR11831">
    <property type="entry name" value="30S 40S RIBOSOMAL PROTEIN"/>
    <property type="match status" value="1"/>
</dbReference>
<keyword evidence="3 6" id="KW-0694">RNA-binding</keyword>
<dbReference type="GO" id="GO:0006412">
    <property type="term" value="P:translation"/>
    <property type="evidence" value="ECO:0007669"/>
    <property type="project" value="InterPro"/>
</dbReference>
<keyword evidence="11" id="KW-1185">Reference proteome</keyword>
<dbReference type="OMA" id="RQFITHG"/>
<dbReference type="GO" id="GO:0003735">
    <property type="term" value="F:structural constituent of ribosome"/>
    <property type="evidence" value="ECO:0007669"/>
    <property type="project" value="InterPro"/>
</dbReference>
<accession>A0A078BA30</accession>
<dbReference type="InterPro" id="IPR001912">
    <property type="entry name" value="Ribosomal_uS4_N"/>
</dbReference>
<evidence type="ECO:0000313" key="10">
    <source>
        <dbReference type="EMBL" id="CDW90132.1"/>
    </source>
</evidence>
<dbReference type="PANTHER" id="PTHR11831:SF5">
    <property type="entry name" value="40S RIBOSOMAL PROTEIN S9"/>
    <property type="match status" value="1"/>
</dbReference>
<dbReference type="CDD" id="cd00165">
    <property type="entry name" value="S4"/>
    <property type="match status" value="1"/>
</dbReference>
<dbReference type="Gene3D" id="3.10.290.10">
    <property type="entry name" value="RNA-binding S4 domain"/>
    <property type="match status" value="1"/>
</dbReference>
<dbReference type="GO" id="GO:0042274">
    <property type="term" value="P:ribosomal small subunit biogenesis"/>
    <property type="evidence" value="ECO:0007669"/>
    <property type="project" value="TreeGrafter"/>
</dbReference>
<comment type="similarity">
    <text evidence="1">Belongs to the universal ribosomal protein uS4 family.</text>
</comment>
<dbReference type="InterPro" id="IPR036986">
    <property type="entry name" value="S4_RNA-bd_sf"/>
</dbReference>
<keyword evidence="4 10" id="KW-0689">Ribosomal protein</keyword>
<evidence type="ECO:0000256" key="1">
    <source>
        <dbReference type="ARBA" id="ARBA00007465"/>
    </source>
</evidence>
<evidence type="ECO:0000256" key="2">
    <source>
        <dbReference type="ARBA" id="ARBA00022730"/>
    </source>
</evidence>
<keyword evidence="2" id="KW-0699">rRNA-binding</keyword>
<evidence type="ECO:0000259" key="9">
    <source>
        <dbReference type="SMART" id="SM01390"/>
    </source>
</evidence>
<dbReference type="Pfam" id="PF00163">
    <property type="entry name" value="Ribosomal_S4"/>
    <property type="match status" value="1"/>
</dbReference>
<evidence type="ECO:0000259" key="8">
    <source>
        <dbReference type="SMART" id="SM00363"/>
    </source>
</evidence>
<dbReference type="SMART" id="SM00363">
    <property type="entry name" value="S4"/>
    <property type="match status" value="1"/>
</dbReference>
<dbReference type="InterPro" id="IPR005710">
    <property type="entry name" value="Ribosomal_uS4_euk/arc"/>
</dbReference>
<dbReference type="Proteomes" id="UP000039865">
    <property type="component" value="Unassembled WGS sequence"/>
</dbReference>
<gene>
    <name evidence="10" type="primary">Contig5512.g5900</name>
    <name evidence="10" type="ORF">STYLEM_19272</name>
</gene>
<name>A0A078BA30_STYLE</name>
<organism evidence="10 11">
    <name type="scientific">Stylonychia lemnae</name>
    <name type="common">Ciliate</name>
    <dbReference type="NCBI Taxonomy" id="5949"/>
    <lineage>
        <taxon>Eukaryota</taxon>
        <taxon>Sar</taxon>
        <taxon>Alveolata</taxon>
        <taxon>Ciliophora</taxon>
        <taxon>Intramacronucleata</taxon>
        <taxon>Spirotrichea</taxon>
        <taxon>Stichotrichia</taxon>
        <taxon>Sporadotrichida</taxon>
        <taxon>Oxytrichidae</taxon>
        <taxon>Stylonychinae</taxon>
        <taxon>Stylonychia</taxon>
    </lineage>
</organism>
<dbReference type="AlphaFoldDB" id="A0A078BA30"/>
<dbReference type="EMBL" id="CCKQ01018194">
    <property type="protein sequence ID" value="CDW90132.1"/>
    <property type="molecule type" value="Genomic_DNA"/>
</dbReference>
<evidence type="ECO:0000256" key="6">
    <source>
        <dbReference type="PROSITE-ProRule" id="PRU00182"/>
    </source>
</evidence>
<proteinExistence type="inferred from homology"/>